<feature type="compositionally biased region" description="Low complexity" evidence="2">
    <location>
        <begin position="370"/>
        <end position="384"/>
    </location>
</feature>
<feature type="coiled-coil region" evidence="1">
    <location>
        <begin position="255"/>
        <end position="335"/>
    </location>
</feature>
<evidence type="ECO:0000313" key="3">
    <source>
        <dbReference type="EMBL" id="KAG7661967.1"/>
    </source>
</evidence>
<evidence type="ECO:0000256" key="1">
    <source>
        <dbReference type="SAM" id="Coils"/>
    </source>
</evidence>
<proteinExistence type="predicted"/>
<accession>A0A8J5UKD6</accession>
<evidence type="ECO:0008006" key="5">
    <source>
        <dbReference type="Google" id="ProtNLM"/>
    </source>
</evidence>
<dbReference type="EMBL" id="JAGSYN010000186">
    <property type="protein sequence ID" value="KAG7661967.1"/>
    <property type="molecule type" value="Genomic_DNA"/>
</dbReference>
<gene>
    <name evidence="3" type="ORF">J8A68_004467</name>
</gene>
<feature type="compositionally biased region" description="Polar residues" evidence="2">
    <location>
        <begin position="782"/>
        <end position="801"/>
    </location>
</feature>
<feature type="coiled-coil region" evidence="1">
    <location>
        <begin position="181"/>
        <end position="226"/>
    </location>
</feature>
<dbReference type="Proteomes" id="UP000694255">
    <property type="component" value="Unassembled WGS sequence"/>
</dbReference>
<dbReference type="OrthoDB" id="5572782at2759"/>
<comment type="caution">
    <text evidence="3">The sequence shown here is derived from an EMBL/GenBank/DDBJ whole genome shotgun (WGS) entry which is preliminary data.</text>
</comment>
<protein>
    <recommendedName>
        <fullName evidence="5">Fibronectin type-III domain-containing protein</fullName>
    </recommendedName>
</protein>
<keyword evidence="1" id="KW-0175">Coiled coil</keyword>
<organism evidence="3 4">
    <name type="scientific">[Candida] subhashii</name>
    <dbReference type="NCBI Taxonomy" id="561895"/>
    <lineage>
        <taxon>Eukaryota</taxon>
        <taxon>Fungi</taxon>
        <taxon>Dikarya</taxon>
        <taxon>Ascomycota</taxon>
        <taxon>Saccharomycotina</taxon>
        <taxon>Pichiomycetes</taxon>
        <taxon>Debaryomycetaceae</taxon>
        <taxon>Spathaspora</taxon>
    </lineage>
</organism>
<evidence type="ECO:0000313" key="4">
    <source>
        <dbReference type="Proteomes" id="UP000694255"/>
    </source>
</evidence>
<dbReference type="RefSeq" id="XP_049262200.1">
    <property type="nucleotide sequence ID" value="XM_049408429.1"/>
</dbReference>
<dbReference type="AlphaFoldDB" id="A0A8J5UKD6"/>
<feature type="compositionally biased region" description="Low complexity" evidence="2">
    <location>
        <begin position="758"/>
        <end position="771"/>
    </location>
</feature>
<feature type="region of interest" description="Disordered" evidence="2">
    <location>
        <begin position="754"/>
        <end position="818"/>
    </location>
</feature>
<sequence length="818" mass="90829">MIEILITLVPSLVWLFYRFYLILCTPVERLIEDLNIEIPHTPNICIDSISSNSVVIHWDIEVKNDENLYYVVVVNGTEVATLTCTSCKLNNLEKGIYEIFVIAINSITSFRSQSKSVYVEMVDGVGFIDDGKLEDVVEEKALDISASSGSGAAGGDEDGLESITIDQIKSIDSADLLNDYLMKFQNDLIRVNLEYKQFQNNSVKDQENLQQELNFYKSEFEEETDNKVKKDNDVKSLERSKDVLVFRKSKLISQLNLLKNSINLYNTKIKENEAKIKKLQERNAQALNNESQEVSKINEKITKVKQSIEKTKVDYESVEENLRNLYAERKDLISLLNQVKPLIEVFNQTSAASPPISDTSSPSPGPAPPSSSGTSNTPPSTGTPVSIFNKDGSITKPAFEALVKIFQIMPNWQDEIMNEINNYQEFETKWREAFKNEIQNYVTVHHALEMIKHNRDPNYQPAKMNDYMASIDFGGYSNALPKPPKYRRNFSPSVSSFDETTHKNYYYNHYNQVYGNENDMNALQPPLAAQQQPQQSSPLFQNPQIVVPQSAPQPTVLTTDYMPTQYQQPQQQYISLDQINAQAHALDLGNASIDANLFSGSSNPTFESNPYGNPATLQGFPYDDQIYTTSITSPIPNHNTTNTQNLLSYGDYNSLLYQYNSPKLTHTALSGEMWKSTPGAGAATVTNPAAGGYTDLLGSANNPQSSFLMTPSTSSKIWIDDGVGGSAGGTGHNRTVSSGSQLWRNDLLNTPNTNIPIVNVTPGAPTNTTTGAPPPPTEFQPFGSSPIQLGGTNTGGANSSFFGPVLSNKEDENKHKLY</sequence>
<name>A0A8J5UKD6_9ASCO</name>
<feature type="compositionally biased region" description="Low complexity" evidence="2">
    <location>
        <begin position="353"/>
        <end position="362"/>
    </location>
</feature>
<feature type="region of interest" description="Disordered" evidence="2">
    <location>
        <begin position="351"/>
        <end position="389"/>
    </location>
</feature>
<feature type="compositionally biased region" description="Basic and acidic residues" evidence="2">
    <location>
        <begin position="808"/>
        <end position="818"/>
    </location>
</feature>
<keyword evidence="4" id="KW-1185">Reference proteome</keyword>
<dbReference type="GeneID" id="73471267"/>
<evidence type="ECO:0000256" key="2">
    <source>
        <dbReference type="SAM" id="MobiDB-lite"/>
    </source>
</evidence>
<reference evidence="3 4" key="1">
    <citation type="journal article" date="2021" name="DNA Res.">
        <title>Genome analysis of Candida subhashii reveals its hybrid nature and dual mitochondrial genome conformations.</title>
        <authorList>
            <person name="Mixao V."/>
            <person name="Hegedusova E."/>
            <person name="Saus E."/>
            <person name="Pryszcz L.P."/>
            <person name="Cillingova A."/>
            <person name="Nosek J."/>
            <person name="Gabaldon T."/>
        </authorList>
    </citation>
    <scope>NUCLEOTIDE SEQUENCE [LARGE SCALE GENOMIC DNA]</scope>
    <source>
        <strain evidence="3 4">CBS 10753</strain>
    </source>
</reference>